<dbReference type="Proteomes" id="UP000324507">
    <property type="component" value="Chromosome"/>
</dbReference>
<name>A0A5P2QU96_9RHOB</name>
<dbReference type="RefSeq" id="WP_150350877.1">
    <property type="nucleotide sequence ID" value="NZ_CP044081.1"/>
</dbReference>
<evidence type="ECO:0000313" key="1">
    <source>
        <dbReference type="EMBL" id="QEU08949.1"/>
    </source>
</evidence>
<gene>
    <name evidence="1" type="ORF">FOB51_13635</name>
</gene>
<evidence type="ECO:0000313" key="2">
    <source>
        <dbReference type="Proteomes" id="UP000324507"/>
    </source>
</evidence>
<sequence>MAKTPAESQREYRKRVKEQKLKENLEATAIFQKPFFEYFEEQELWSSEFDFCLGNAGIQTPEFTDDRGPEHFMLDPERDADDQPLNPFYAERSIGRAEVIIESLIDAAADLAHHVNDYKRTEITARLAEIEASDLSDPAKKKAALKEATRLNKMLDQLDKQVRRAFPQWKVTG</sequence>
<proteinExistence type="predicted"/>
<dbReference type="EMBL" id="CP044081">
    <property type="protein sequence ID" value="QEU08949.1"/>
    <property type="molecule type" value="Genomic_DNA"/>
</dbReference>
<accession>A0A5P2QU96</accession>
<protein>
    <submittedName>
        <fullName evidence="1">Uncharacterized protein</fullName>
    </submittedName>
</protein>
<reference evidence="1 2" key="1">
    <citation type="submission" date="2019-09" db="EMBL/GenBank/DDBJ databases">
        <title>FDA dAtabase for Regulatory Grade micrObial Sequences (FDA-ARGOS): Supporting development and validation of Infectious Disease Dx tests.</title>
        <authorList>
            <person name="Sciortino C."/>
            <person name="Tallon L."/>
            <person name="Sadzewicz L."/>
            <person name="Vavikolanu K."/>
            <person name="Mehta A."/>
            <person name="Aluvathingal J."/>
            <person name="Nadendla S."/>
            <person name="Nandy P."/>
            <person name="Geyer C."/>
            <person name="Yan Y."/>
            <person name="Sichtig H."/>
        </authorList>
    </citation>
    <scope>NUCLEOTIDE SEQUENCE [LARGE SCALE GENOMIC DNA]</scope>
    <source>
        <strain evidence="1 2">FDAARGOS_643</strain>
    </source>
</reference>
<organism evidence="1 2">
    <name type="scientific">Paracoccus yeei</name>
    <dbReference type="NCBI Taxonomy" id="147645"/>
    <lineage>
        <taxon>Bacteria</taxon>
        <taxon>Pseudomonadati</taxon>
        <taxon>Pseudomonadota</taxon>
        <taxon>Alphaproteobacteria</taxon>
        <taxon>Rhodobacterales</taxon>
        <taxon>Paracoccaceae</taxon>
        <taxon>Paracoccus</taxon>
    </lineage>
</organism>
<dbReference type="AlphaFoldDB" id="A0A5P2QU96"/>